<dbReference type="RefSeq" id="WP_036540170.1">
    <property type="nucleotide sequence ID" value="NZ_BMLF01000004.1"/>
</dbReference>
<evidence type="ECO:0000313" key="8">
    <source>
        <dbReference type="Proteomes" id="UP000649829"/>
    </source>
</evidence>
<feature type="transmembrane region" description="Helical" evidence="6">
    <location>
        <begin position="47"/>
        <end position="67"/>
    </location>
</feature>
<feature type="transmembrane region" description="Helical" evidence="6">
    <location>
        <begin position="203"/>
        <end position="224"/>
    </location>
</feature>
<proteinExistence type="predicted"/>
<dbReference type="AlphaFoldDB" id="A0A917T6D4"/>
<comment type="caution">
    <text evidence="7">The sequence shown here is derived from an EMBL/GenBank/DDBJ whole genome shotgun (WGS) entry which is preliminary data.</text>
</comment>
<organism evidence="7 8">
    <name type="scientific">Pseudooceanicola nanhaiensis</name>
    <dbReference type="NCBI Taxonomy" id="375761"/>
    <lineage>
        <taxon>Bacteria</taxon>
        <taxon>Pseudomonadati</taxon>
        <taxon>Pseudomonadota</taxon>
        <taxon>Alphaproteobacteria</taxon>
        <taxon>Rhodobacterales</taxon>
        <taxon>Paracoccaceae</taxon>
        <taxon>Pseudooceanicola</taxon>
    </lineage>
</organism>
<gene>
    <name evidence="7" type="ORF">GCM10011534_38640</name>
</gene>
<reference evidence="7" key="1">
    <citation type="journal article" date="2014" name="Int. J. Syst. Evol. Microbiol.">
        <title>Complete genome sequence of Corynebacterium casei LMG S-19264T (=DSM 44701T), isolated from a smear-ripened cheese.</title>
        <authorList>
            <consortium name="US DOE Joint Genome Institute (JGI-PGF)"/>
            <person name="Walter F."/>
            <person name="Albersmeier A."/>
            <person name="Kalinowski J."/>
            <person name="Ruckert C."/>
        </authorList>
    </citation>
    <scope>NUCLEOTIDE SEQUENCE</scope>
    <source>
        <strain evidence="7">CGMCC 1.6293</strain>
    </source>
</reference>
<keyword evidence="4 6" id="KW-1133">Transmembrane helix</keyword>
<evidence type="ECO:0000256" key="2">
    <source>
        <dbReference type="ARBA" id="ARBA00022475"/>
    </source>
</evidence>
<dbReference type="InterPro" id="IPR019108">
    <property type="entry name" value="Caa3_assmbl_CtaG-rel"/>
</dbReference>
<keyword evidence="3 6" id="KW-0812">Transmembrane</keyword>
<dbReference type="EMBL" id="BMLF01000004">
    <property type="protein sequence ID" value="GGM12854.1"/>
    <property type="molecule type" value="Genomic_DNA"/>
</dbReference>
<evidence type="ECO:0000256" key="6">
    <source>
        <dbReference type="SAM" id="Phobius"/>
    </source>
</evidence>
<dbReference type="Pfam" id="PF09678">
    <property type="entry name" value="Caa3_CtaG"/>
    <property type="match status" value="1"/>
</dbReference>
<feature type="transmembrane region" description="Helical" evidence="6">
    <location>
        <begin position="99"/>
        <end position="115"/>
    </location>
</feature>
<keyword evidence="5 6" id="KW-0472">Membrane</keyword>
<evidence type="ECO:0008006" key="9">
    <source>
        <dbReference type="Google" id="ProtNLM"/>
    </source>
</evidence>
<evidence type="ECO:0000313" key="7">
    <source>
        <dbReference type="EMBL" id="GGM12854.1"/>
    </source>
</evidence>
<keyword evidence="8" id="KW-1185">Reference proteome</keyword>
<reference evidence="7" key="2">
    <citation type="submission" date="2020-09" db="EMBL/GenBank/DDBJ databases">
        <authorList>
            <person name="Sun Q."/>
            <person name="Zhou Y."/>
        </authorList>
    </citation>
    <scope>NUCLEOTIDE SEQUENCE</scope>
    <source>
        <strain evidence="7">CGMCC 1.6293</strain>
    </source>
</reference>
<comment type="subcellular location">
    <subcellularLocation>
        <location evidence="1">Cell membrane</location>
        <topology evidence="1">Multi-pass membrane protein</topology>
    </subcellularLocation>
</comment>
<feature type="transmembrane region" description="Helical" evidence="6">
    <location>
        <begin position="157"/>
        <end position="183"/>
    </location>
</feature>
<dbReference type="GO" id="GO:0005886">
    <property type="term" value="C:plasma membrane"/>
    <property type="evidence" value="ECO:0007669"/>
    <property type="project" value="UniProtKB-SubCell"/>
</dbReference>
<feature type="transmembrane region" description="Helical" evidence="6">
    <location>
        <begin position="20"/>
        <end position="40"/>
    </location>
</feature>
<accession>A0A917T6D4</accession>
<protein>
    <recommendedName>
        <fullName evidence="9">Cytochrome c oxidase assembly protein</fullName>
    </recommendedName>
</protein>
<evidence type="ECO:0000256" key="3">
    <source>
        <dbReference type="ARBA" id="ARBA00022692"/>
    </source>
</evidence>
<keyword evidence="2" id="KW-1003">Cell membrane</keyword>
<evidence type="ECO:0000256" key="1">
    <source>
        <dbReference type="ARBA" id="ARBA00004651"/>
    </source>
</evidence>
<sequence length="236" mass="25175">MTTLFPGSYCGDAPSPDLIWQSFNLDPYLLAVLALLAVALRRQPPALVAVAVLAVVFVSPLCAIAVALFSARVVHHVLLVAVAAPLLAAALPAPRRARVIPLHFMLSTAVLWVWHLPQAYDLALRDIAVYWIMQLSLLGSATLFWRAVLVGAEAIGGVLWGLAGLIQMGLLGAILTLAPAPLYDSHAQAPYLWGLTPLADQQLGGLLMWVPAMLPYLVVIAVLARRGWRSASVASA</sequence>
<dbReference type="Proteomes" id="UP000649829">
    <property type="component" value="Unassembled WGS sequence"/>
</dbReference>
<name>A0A917T6D4_9RHOB</name>
<feature type="transmembrane region" description="Helical" evidence="6">
    <location>
        <begin position="73"/>
        <end position="92"/>
    </location>
</feature>
<feature type="transmembrane region" description="Helical" evidence="6">
    <location>
        <begin position="127"/>
        <end position="145"/>
    </location>
</feature>
<evidence type="ECO:0000256" key="4">
    <source>
        <dbReference type="ARBA" id="ARBA00022989"/>
    </source>
</evidence>
<evidence type="ECO:0000256" key="5">
    <source>
        <dbReference type="ARBA" id="ARBA00023136"/>
    </source>
</evidence>